<dbReference type="Proteomes" id="UP000509513">
    <property type="component" value="Chromosome"/>
</dbReference>
<keyword evidence="3" id="KW-1185">Reference proteome</keyword>
<gene>
    <name evidence="1" type="ORF">ACBT_1193</name>
    <name evidence="2" type="ORF">FE247_09265</name>
</gene>
<accession>A0A5J6RI73</accession>
<reference evidence="2 3" key="1">
    <citation type="submission" date="2019-05" db="EMBL/GenBank/DDBJ databases">
        <title>Arcobacter cibarius and Arcobacter thereius providing challenges in identification an antibiotic susceptibility and Quinolone resistance.</title>
        <authorList>
            <person name="Busch A."/>
            <person name="Hanel I."/>
            <person name="Hotzel H."/>
            <person name="Tomaso H."/>
        </authorList>
    </citation>
    <scope>NUCLEOTIDE SEQUENCE [LARGE SCALE GENOMIC DNA]</scope>
    <source>
        <strain evidence="2 3">16CS0831-2</strain>
    </source>
</reference>
<dbReference type="EMBL" id="VBUC01000026">
    <property type="protein sequence ID" value="TLS96906.1"/>
    <property type="molecule type" value="Genomic_DNA"/>
</dbReference>
<dbReference type="InterPro" id="IPR007553">
    <property type="entry name" value="2-thiour_desulf"/>
</dbReference>
<dbReference type="AlphaFoldDB" id="A0A5J6RI73"/>
<proteinExistence type="predicted"/>
<evidence type="ECO:0000313" key="4">
    <source>
        <dbReference type="Proteomes" id="UP000509513"/>
    </source>
</evidence>
<sequence>MKILVSSCLLGEDTRYDGLNSSVAMNPKFKFSQKELFMDIMCENEIFSICPEVAGGLGIPRNKAEITSHSKPFKVLDIEQNDVTINFLLGAKKALDICLENGIKVALFKSKSPSCGNNSIYDGTFSENLIEEKGLSARLLEENGIKVFNEFELEELKKFIKKNRSL</sequence>
<dbReference type="EMBL" id="CP054051">
    <property type="protein sequence ID" value="QKJ27102.1"/>
    <property type="molecule type" value="Genomic_DNA"/>
</dbReference>
<dbReference type="OrthoDB" id="495783at2"/>
<evidence type="ECO:0000313" key="3">
    <source>
        <dbReference type="Proteomes" id="UP000305417"/>
    </source>
</evidence>
<dbReference type="PANTHER" id="PTHR30087">
    <property type="entry name" value="INNER MEMBRANE PROTEIN"/>
    <property type="match status" value="1"/>
</dbReference>
<name>A0A5J6RI73_9BACT</name>
<reference evidence="1 4" key="2">
    <citation type="submission" date="2020-05" db="EMBL/GenBank/DDBJ databases">
        <title>Complete genome sequencing of Campylobacter and Arcobacter type strains.</title>
        <authorList>
            <person name="Miller W.G."/>
            <person name="Yee E."/>
        </authorList>
    </citation>
    <scope>NUCLEOTIDE SEQUENCE [LARGE SCALE GENOMIC DNA]</scope>
    <source>
        <strain evidence="1 4">LMG 21996</strain>
    </source>
</reference>
<organism evidence="1 4">
    <name type="scientific">Aliarcobacter cibarius</name>
    <dbReference type="NCBI Taxonomy" id="255507"/>
    <lineage>
        <taxon>Bacteria</taxon>
        <taxon>Pseudomonadati</taxon>
        <taxon>Campylobacterota</taxon>
        <taxon>Epsilonproteobacteria</taxon>
        <taxon>Campylobacterales</taxon>
        <taxon>Arcobacteraceae</taxon>
        <taxon>Aliarcobacter</taxon>
    </lineage>
</organism>
<dbReference type="STRING" id="1442598.GCA_000522465_01248"/>
<dbReference type="PANTHER" id="PTHR30087:SF1">
    <property type="entry name" value="HYPOTHETICAL CYTOSOLIC PROTEIN"/>
    <property type="match status" value="1"/>
</dbReference>
<dbReference type="KEGG" id="acib:ACBT_1193"/>
<dbReference type="Proteomes" id="UP000305417">
    <property type="component" value="Unassembled WGS sequence"/>
</dbReference>
<evidence type="ECO:0000313" key="2">
    <source>
        <dbReference type="EMBL" id="TLS96906.1"/>
    </source>
</evidence>
<protein>
    <submittedName>
        <fullName evidence="1">DUF523 domain-containing protein</fullName>
    </submittedName>
</protein>
<evidence type="ECO:0000313" key="1">
    <source>
        <dbReference type="EMBL" id="QKJ27102.1"/>
    </source>
</evidence>
<dbReference type="RefSeq" id="WP_024775361.1">
    <property type="nucleotide sequence ID" value="NZ_CP043857.1"/>
</dbReference>
<dbReference type="Pfam" id="PF04463">
    <property type="entry name" value="2-thiour_desulf"/>
    <property type="match status" value="1"/>
</dbReference>